<organism evidence="6 7">
    <name type="scientific">Acidovorax delafieldii</name>
    <name type="common">Pseudomonas delafieldii</name>
    <dbReference type="NCBI Taxonomy" id="47920"/>
    <lineage>
        <taxon>Bacteria</taxon>
        <taxon>Pseudomonadati</taxon>
        <taxon>Pseudomonadota</taxon>
        <taxon>Betaproteobacteria</taxon>
        <taxon>Burkholderiales</taxon>
        <taxon>Comamonadaceae</taxon>
        <taxon>Acidovorax</taxon>
    </lineage>
</organism>
<dbReference type="InterPro" id="IPR036388">
    <property type="entry name" value="WH-like_DNA-bd_sf"/>
</dbReference>
<dbReference type="Pfam" id="PF03466">
    <property type="entry name" value="LysR_substrate"/>
    <property type="match status" value="1"/>
</dbReference>
<evidence type="ECO:0000313" key="6">
    <source>
        <dbReference type="EMBL" id="TWG39720.1"/>
    </source>
</evidence>
<protein>
    <submittedName>
        <fullName evidence="6">DNA-binding transcriptional LysR family regulator</fullName>
    </submittedName>
</protein>
<dbReference type="Gene3D" id="3.40.190.10">
    <property type="entry name" value="Periplasmic binding protein-like II"/>
    <property type="match status" value="2"/>
</dbReference>
<accession>A0A561XUD5</accession>
<comment type="similarity">
    <text evidence="1">Belongs to the LysR transcriptional regulatory family.</text>
</comment>
<dbReference type="PANTHER" id="PTHR30537:SF74">
    <property type="entry name" value="HTH-TYPE TRANSCRIPTIONAL REGULATOR TRPI"/>
    <property type="match status" value="1"/>
</dbReference>
<evidence type="ECO:0000256" key="1">
    <source>
        <dbReference type="ARBA" id="ARBA00009437"/>
    </source>
</evidence>
<keyword evidence="2" id="KW-0805">Transcription regulation</keyword>
<sequence length="308" mass="33815">MRKHIPSTRALLVFDAVARHHGVSKAAEELCLTHSAVSQQLRLLEGQLGLQLVQRGARGSTLTDVGRRYHAQIVGDLLRLQNHTLEAMAQRPDGARLLVGCVPVFAERWLLPRLPAFLAQHKGCSLHLQVYPTQIYMAEIPFDVAVQYDDAAWPGVVPAPLMPEVCVAVCAPQSRHRRATERGDFRAVPLLQLSSRLGAWDDWLGRAGITRVPAHTLGGHRFDLFSMLVEAVRADLGIGLVPRYFVERELQSGELVLAHPHHDSGARGYSLFVAPRRLEDPAVAAFAQWLRTTVAAEGAVAEVPSDAA</sequence>
<dbReference type="AlphaFoldDB" id="A0A561XUD5"/>
<dbReference type="SUPFAM" id="SSF53850">
    <property type="entry name" value="Periplasmic binding protein-like II"/>
    <property type="match status" value="1"/>
</dbReference>
<dbReference type="Pfam" id="PF00126">
    <property type="entry name" value="HTH_1"/>
    <property type="match status" value="1"/>
</dbReference>
<dbReference type="GO" id="GO:0006351">
    <property type="term" value="P:DNA-templated transcription"/>
    <property type="evidence" value="ECO:0007669"/>
    <property type="project" value="TreeGrafter"/>
</dbReference>
<dbReference type="GeneID" id="51110660"/>
<dbReference type="InterPro" id="IPR036390">
    <property type="entry name" value="WH_DNA-bd_sf"/>
</dbReference>
<feature type="domain" description="HTH lysR-type" evidence="5">
    <location>
        <begin position="6"/>
        <end position="63"/>
    </location>
</feature>
<dbReference type="PANTHER" id="PTHR30537">
    <property type="entry name" value="HTH-TYPE TRANSCRIPTIONAL REGULATOR"/>
    <property type="match status" value="1"/>
</dbReference>
<reference evidence="6 7" key="1">
    <citation type="journal article" date="2015" name="Stand. Genomic Sci.">
        <title>Genomic Encyclopedia of Bacterial and Archaeal Type Strains, Phase III: the genomes of soil and plant-associated and newly described type strains.</title>
        <authorList>
            <person name="Whitman W.B."/>
            <person name="Woyke T."/>
            <person name="Klenk H.P."/>
            <person name="Zhou Y."/>
            <person name="Lilburn T.G."/>
            <person name="Beck B.J."/>
            <person name="De Vos P."/>
            <person name="Vandamme P."/>
            <person name="Eisen J.A."/>
            <person name="Garrity G."/>
            <person name="Hugenholtz P."/>
            <person name="Kyrpides N.C."/>
        </authorList>
    </citation>
    <scope>NUCLEOTIDE SEQUENCE [LARGE SCALE GENOMIC DNA]</scope>
    <source>
        <strain evidence="6 7">DSM 64</strain>
    </source>
</reference>
<name>A0A561XUD5_ACIDE</name>
<dbReference type="RefSeq" id="WP_146870507.1">
    <property type="nucleotide sequence ID" value="NZ_VJWE01000011.1"/>
</dbReference>
<dbReference type="PRINTS" id="PR00039">
    <property type="entry name" value="HTHLYSR"/>
</dbReference>
<dbReference type="GO" id="GO:0043565">
    <property type="term" value="F:sequence-specific DNA binding"/>
    <property type="evidence" value="ECO:0007669"/>
    <property type="project" value="TreeGrafter"/>
</dbReference>
<dbReference type="InterPro" id="IPR005119">
    <property type="entry name" value="LysR_subst-bd"/>
</dbReference>
<evidence type="ECO:0000256" key="4">
    <source>
        <dbReference type="ARBA" id="ARBA00023163"/>
    </source>
</evidence>
<dbReference type="InterPro" id="IPR058163">
    <property type="entry name" value="LysR-type_TF_proteobact-type"/>
</dbReference>
<dbReference type="GO" id="GO:0003700">
    <property type="term" value="F:DNA-binding transcription factor activity"/>
    <property type="evidence" value="ECO:0007669"/>
    <property type="project" value="InterPro"/>
</dbReference>
<dbReference type="EMBL" id="VJWE01000011">
    <property type="protein sequence ID" value="TWG39720.1"/>
    <property type="molecule type" value="Genomic_DNA"/>
</dbReference>
<dbReference type="PROSITE" id="PS50931">
    <property type="entry name" value="HTH_LYSR"/>
    <property type="match status" value="1"/>
</dbReference>
<evidence type="ECO:0000256" key="3">
    <source>
        <dbReference type="ARBA" id="ARBA00023125"/>
    </source>
</evidence>
<gene>
    <name evidence="6" type="ORF">ATF69_1592</name>
</gene>
<comment type="caution">
    <text evidence="6">The sequence shown here is derived from an EMBL/GenBank/DDBJ whole genome shotgun (WGS) entry which is preliminary data.</text>
</comment>
<dbReference type="InterPro" id="IPR000847">
    <property type="entry name" value="LysR_HTH_N"/>
</dbReference>
<dbReference type="Proteomes" id="UP000321485">
    <property type="component" value="Unassembled WGS sequence"/>
</dbReference>
<keyword evidence="3 6" id="KW-0238">DNA-binding</keyword>
<keyword evidence="4" id="KW-0804">Transcription</keyword>
<proteinExistence type="inferred from homology"/>
<evidence type="ECO:0000256" key="2">
    <source>
        <dbReference type="ARBA" id="ARBA00023015"/>
    </source>
</evidence>
<dbReference type="Gene3D" id="1.10.10.10">
    <property type="entry name" value="Winged helix-like DNA-binding domain superfamily/Winged helix DNA-binding domain"/>
    <property type="match status" value="1"/>
</dbReference>
<dbReference type="SUPFAM" id="SSF46785">
    <property type="entry name" value="Winged helix' DNA-binding domain"/>
    <property type="match status" value="1"/>
</dbReference>
<evidence type="ECO:0000259" key="5">
    <source>
        <dbReference type="PROSITE" id="PS50931"/>
    </source>
</evidence>
<evidence type="ECO:0000313" key="7">
    <source>
        <dbReference type="Proteomes" id="UP000321485"/>
    </source>
</evidence>